<organism evidence="1">
    <name type="scientific">marine sediment metagenome</name>
    <dbReference type="NCBI Taxonomy" id="412755"/>
    <lineage>
        <taxon>unclassified sequences</taxon>
        <taxon>metagenomes</taxon>
        <taxon>ecological metagenomes</taxon>
    </lineage>
</organism>
<comment type="caution">
    <text evidence="1">The sequence shown here is derived from an EMBL/GenBank/DDBJ whole genome shotgun (WGS) entry which is preliminary data.</text>
</comment>
<evidence type="ECO:0000313" key="1">
    <source>
        <dbReference type="EMBL" id="KKN16055.1"/>
    </source>
</evidence>
<proteinExistence type="predicted"/>
<dbReference type="EMBL" id="LAZR01003652">
    <property type="protein sequence ID" value="KKN16055.1"/>
    <property type="molecule type" value="Genomic_DNA"/>
</dbReference>
<gene>
    <name evidence="1" type="ORF">LCGC14_0979810</name>
</gene>
<reference evidence="1" key="1">
    <citation type="journal article" date="2015" name="Nature">
        <title>Complex archaea that bridge the gap between prokaryotes and eukaryotes.</title>
        <authorList>
            <person name="Spang A."/>
            <person name="Saw J.H."/>
            <person name="Jorgensen S.L."/>
            <person name="Zaremba-Niedzwiedzka K."/>
            <person name="Martijn J."/>
            <person name="Lind A.E."/>
            <person name="van Eijk R."/>
            <person name="Schleper C."/>
            <person name="Guy L."/>
            <person name="Ettema T.J."/>
        </authorList>
    </citation>
    <scope>NUCLEOTIDE SEQUENCE</scope>
</reference>
<sequence>MLAWILNLDFAGSGASAPTDTIARSRIIHFSHHAFFLALVSGAAAWMQL</sequence>
<accession>A0A0F9N940</accession>
<name>A0A0F9N940_9ZZZZ</name>
<protein>
    <submittedName>
        <fullName evidence="1">Uncharacterized protein</fullName>
    </submittedName>
</protein>
<dbReference type="AlphaFoldDB" id="A0A0F9N940"/>